<dbReference type="InterPro" id="IPR018483">
    <property type="entry name" value="Carb_kinase_FGGY_CS"/>
</dbReference>
<proteinExistence type="inferred from homology"/>
<comment type="caution">
    <text evidence="7">The sequence shown here is derived from an EMBL/GenBank/DDBJ whole genome shotgun (WGS) entry which is preliminary data.</text>
</comment>
<dbReference type="GO" id="GO:0005975">
    <property type="term" value="P:carbohydrate metabolic process"/>
    <property type="evidence" value="ECO:0007669"/>
    <property type="project" value="InterPro"/>
</dbReference>
<dbReference type="PIRSF" id="PIRSF000538">
    <property type="entry name" value="GlpK"/>
    <property type="match status" value="1"/>
</dbReference>
<organism evidence="7 8">
    <name type="scientific">Anaerotalea alkaliphila</name>
    <dbReference type="NCBI Taxonomy" id="2662126"/>
    <lineage>
        <taxon>Bacteria</taxon>
        <taxon>Bacillati</taxon>
        <taxon>Bacillota</taxon>
        <taxon>Clostridia</taxon>
        <taxon>Eubacteriales</taxon>
        <taxon>Anaerotalea</taxon>
    </lineage>
</organism>
<keyword evidence="8" id="KW-1185">Reference proteome</keyword>
<dbReference type="PANTHER" id="PTHR43095">
    <property type="entry name" value="SUGAR KINASE"/>
    <property type="match status" value="1"/>
</dbReference>
<dbReference type="Proteomes" id="UP000461585">
    <property type="component" value="Unassembled WGS sequence"/>
</dbReference>
<name>A0A7X5KN56_9FIRM</name>
<reference evidence="7 8" key="1">
    <citation type="submission" date="2020-01" db="EMBL/GenBank/DDBJ databases">
        <title>Anaeroalcalibacter tamaniensis gen. nov., sp. nov., moderately halophilic strictly anaerobic fermenter bacterium from mud volcano of Taman peninsula.</title>
        <authorList>
            <person name="Frolova A."/>
            <person name="Merkel A.Y."/>
            <person name="Slobodkin A.I."/>
        </authorList>
    </citation>
    <scope>NUCLEOTIDE SEQUENCE [LARGE SCALE GENOMIC DNA]</scope>
    <source>
        <strain evidence="7 8">F-3ap</strain>
    </source>
</reference>
<evidence type="ECO:0000256" key="1">
    <source>
        <dbReference type="ARBA" id="ARBA00009156"/>
    </source>
</evidence>
<evidence type="ECO:0000259" key="5">
    <source>
        <dbReference type="Pfam" id="PF00370"/>
    </source>
</evidence>
<evidence type="ECO:0000313" key="8">
    <source>
        <dbReference type="Proteomes" id="UP000461585"/>
    </source>
</evidence>
<evidence type="ECO:0000259" key="6">
    <source>
        <dbReference type="Pfam" id="PF02782"/>
    </source>
</evidence>
<sequence>MAELLLGIDIGTTNVKAAVYDSDLKFIAEASSEHPTNFPFAGGAEQDPIQWWAGVTAAVKELLGKTQVDARRIAGICVSSQAPALVPIDREGKIVRNAMIWMDRRAEGQCAKIREQLGTKEVLAITGNKIDPYFLLGKMLWFKEKEYEKYAVTDKILQVNGYINYKLTGKCTIDKVHASLTGIYDIHRGTWSQTILQALGLSGNKLPEVYGSTEVIGTVGKEAAQAMGLSEGIPVVAGNVDASSSALESGVLGEGEAVDMTGTSTVLMIGSGRWRSSETLVSMHHPVGNNTLLFGPISSTGASLKWFKDQLGKQETEAARELGLGCFDILNLQAQKANPGANNLVFLPYMAGERAPIWDTNARGVFFGLNFNTTKNDMVRAILEGSAFALRQNMEEAAKMGVEIKNLRAVGGGSKSPLWLQIKASITKTPVITIEKASSGAFGNTLLAGQGIGLYGDIASVLKNNIKFKTVYTPDESLYDRYDKLYDIYKAIYMNTRDEMRKLSQMG</sequence>
<dbReference type="AlphaFoldDB" id="A0A7X5KN56"/>
<dbReference type="CDD" id="cd07804">
    <property type="entry name" value="ASKHA_NBD_FGGY_RrXK-like"/>
    <property type="match status" value="1"/>
</dbReference>
<dbReference type="GO" id="GO:0016301">
    <property type="term" value="F:kinase activity"/>
    <property type="evidence" value="ECO:0007669"/>
    <property type="project" value="UniProtKB-KW"/>
</dbReference>
<evidence type="ECO:0000256" key="4">
    <source>
        <dbReference type="RuleBase" id="RU003733"/>
    </source>
</evidence>
<dbReference type="PANTHER" id="PTHR43095:SF2">
    <property type="entry name" value="GLUCONOKINASE"/>
    <property type="match status" value="1"/>
</dbReference>
<dbReference type="RefSeq" id="WP_162370407.1">
    <property type="nucleotide sequence ID" value="NZ_JAAEEH010000019.1"/>
</dbReference>
<dbReference type="Pfam" id="PF00370">
    <property type="entry name" value="FGGY_N"/>
    <property type="match status" value="1"/>
</dbReference>
<dbReference type="InterPro" id="IPR018485">
    <property type="entry name" value="FGGY_C"/>
</dbReference>
<keyword evidence="3 4" id="KW-0418">Kinase</keyword>
<evidence type="ECO:0000256" key="2">
    <source>
        <dbReference type="ARBA" id="ARBA00022679"/>
    </source>
</evidence>
<comment type="similarity">
    <text evidence="1 4">Belongs to the FGGY kinase family.</text>
</comment>
<gene>
    <name evidence="7" type="ORF">GXN74_07965</name>
</gene>
<dbReference type="Pfam" id="PF02782">
    <property type="entry name" value="FGGY_C"/>
    <property type="match status" value="1"/>
</dbReference>
<dbReference type="InterPro" id="IPR018484">
    <property type="entry name" value="FGGY_N"/>
</dbReference>
<dbReference type="EMBL" id="JAAEEH010000019">
    <property type="protein sequence ID" value="NDL67679.1"/>
    <property type="molecule type" value="Genomic_DNA"/>
</dbReference>
<dbReference type="PROSITE" id="PS00445">
    <property type="entry name" value="FGGY_KINASES_2"/>
    <property type="match status" value="1"/>
</dbReference>
<feature type="domain" description="Carbohydrate kinase FGGY N-terminal" evidence="5">
    <location>
        <begin position="5"/>
        <end position="247"/>
    </location>
</feature>
<dbReference type="InterPro" id="IPR000577">
    <property type="entry name" value="Carb_kinase_FGGY"/>
</dbReference>
<dbReference type="SUPFAM" id="SSF53067">
    <property type="entry name" value="Actin-like ATPase domain"/>
    <property type="match status" value="2"/>
</dbReference>
<dbReference type="InterPro" id="IPR043129">
    <property type="entry name" value="ATPase_NBD"/>
</dbReference>
<protein>
    <submittedName>
        <fullName evidence="7">FGGY-family carbohydrate kinase</fullName>
    </submittedName>
</protein>
<evidence type="ECO:0000256" key="3">
    <source>
        <dbReference type="ARBA" id="ARBA00022777"/>
    </source>
</evidence>
<accession>A0A7X5KN56</accession>
<evidence type="ECO:0000313" key="7">
    <source>
        <dbReference type="EMBL" id="NDL67679.1"/>
    </source>
</evidence>
<dbReference type="GO" id="GO:0016773">
    <property type="term" value="F:phosphotransferase activity, alcohol group as acceptor"/>
    <property type="evidence" value="ECO:0007669"/>
    <property type="project" value="InterPro"/>
</dbReference>
<keyword evidence="2 4" id="KW-0808">Transferase</keyword>
<dbReference type="InterPro" id="IPR050406">
    <property type="entry name" value="FGGY_Carb_Kinase"/>
</dbReference>
<dbReference type="Gene3D" id="3.30.420.40">
    <property type="match status" value="2"/>
</dbReference>
<feature type="domain" description="Carbohydrate kinase FGGY C-terminal" evidence="6">
    <location>
        <begin position="261"/>
        <end position="449"/>
    </location>
</feature>